<dbReference type="SUPFAM" id="SSF53822">
    <property type="entry name" value="Periplasmic binding protein-like I"/>
    <property type="match status" value="1"/>
</dbReference>
<keyword evidence="3" id="KW-1133">Transmembrane helix</keyword>
<feature type="transmembrane region" description="Helical" evidence="3">
    <location>
        <begin position="16"/>
        <end position="34"/>
    </location>
</feature>
<sequence>MSQSKGSSIKRNSPPPIVFILAFLAFLGGSYWFISHQKSDSWQQHNNAQLSNSVNNSTGTERMSIGNGLLISADASSEKKAGIQAFSQGNFALAVNQFKASLQKRKNDPETLIYLNNAQIGNKPAYKIAVSVPIGSNLNVAQEILRGVAQAQEQINQNGGINGTPLLVEIANDENNPEIAKEIATKLVQDSNVLAVIGHNASDASLEAAPIYQKSQLVAITPTSSAQNLTEIGDYIFRAVPNNRLVAERLARQIVKSDRKTKILVCSDGKASEKIYFQKMFISAIEAEGSQVVDTVCDFAAPNFNANAIVSAAVANGAEGILLNPHIDRFDPSIAIIKANKGRLTLYGTSTLYTFKTLQEGQENVNGMVLAVPWHPDSSVDNSFAANAQNYWGGTVNWRTAMAYDATQAIIAGLHQSNTREGLKQALHNPELNAQGASEIVKFSPSGERLGDSTLVQVQPRSSGYEFVSLQQ</sequence>
<dbReference type="EMBL" id="LR882968">
    <property type="protein sequence ID" value="CAD5988666.1"/>
    <property type="molecule type" value="Genomic_DNA"/>
</dbReference>
<dbReference type="CDD" id="cd06268">
    <property type="entry name" value="PBP1_ABC_transporter_LIVBP-like"/>
    <property type="match status" value="1"/>
</dbReference>
<dbReference type="RefSeq" id="WP_254175311.1">
    <property type="nucleotide sequence ID" value="NZ_LR882968.1"/>
</dbReference>
<reference evidence="5" key="1">
    <citation type="submission" date="2020-09" db="EMBL/GenBank/DDBJ databases">
        <authorList>
            <person name="Blom J."/>
        </authorList>
    </citation>
    <scope>NUCLEOTIDE SEQUENCE</scope>
    <source>
        <strain evidence="5">No.713</strain>
        <plasmid evidence="5">p1</plasmid>
    </source>
</reference>
<keyword evidence="5" id="KW-0614">Plasmid</keyword>
<dbReference type="AlphaFoldDB" id="A0A9W4GAL7"/>
<dbReference type="InterPro" id="IPR028082">
    <property type="entry name" value="Peripla_BP_I"/>
</dbReference>
<comment type="similarity">
    <text evidence="1">Belongs to the leucine-binding protein family.</text>
</comment>
<evidence type="ECO:0000259" key="4">
    <source>
        <dbReference type="Pfam" id="PF13458"/>
    </source>
</evidence>
<proteinExistence type="inferred from homology"/>
<geneLocation type="plasmid" evidence="5 6">
    <name>p1</name>
</geneLocation>
<evidence type="ECO:0000256" key="3">
    <source>
        <dbReference type="SAM" id="Phobius"/>
    </source>
</evidence>
<name>A0A9W4GAL7_9CYAN</name>
<feature type="domain" description="Leucine-binding protein" evidence="4">
    <location>
        <begin position="127"/>
        <end position="459"/>
    </location>
</feature>
<evidence type="ECO:0000256" key="2">
    <source>
        <dbReference type="ARBA" id="ARBA00022729"/>
    </source>
</evidence>
<dbReference type="InterPro" id="IPR051010">
    <property type="entry name" value="BCAA_transport"/>
</dbReference>
<dbReference type="Pfam" id="PF13458">
    <property type="entry name" value="Peripla_BP_6"/>
    <property type="match status" value="1"/>
</dbReference>
<evidence type="ECO:0000256" key="1">
    <source>
        <dbReference type="ARBA" id="ARBA00010062"/>
    </source>
</evidence>
<dbReference type="Gene3D" id="3.40.50.2300">
    <property type="match status" value="2"/>
</dbReference>
<organism evidence="5 6">
    <name type="scientific">Planktothrix pseudagardhii</name>
    <dbReference type="NCBI Taxonomy" id="132604"/>
    <lineage>
        <taxon>Bacteria</taxon>
        <taxon>Bacillati</taxon>
        <taxon>Cyanobacteriota</taxon>
        <taxon>Cyanophyceae</taxon>
        <taxon>Oscillatoriophycideae</taxon>
        <taxon>Oscillatoriales</taxon>
        <taxon>Microcoleaceae</taxon>
        <taxon>Planktothrix</taxon>
    </lineage>
</organism>
<dbReference type="PANTHER" id="PTHR30483:SF6">
    <property type="entry name" value="PERIPLASMIC BINDING PROTEIN OF ABC TRANSPORTER FOR NATURAL AMINO ACIDS"/>
    <property type="match status" value="1"/>
</dbReference>
<dbReference type="Proteomes" id="UP001153719">
    <property type="component" value="Plasmid p1"/>
</dbReference>
<dbReference type="PANTHER" id="PTHR30483">
    <property type="entry name" value="LEUCINE-SPECIFIC-BINDING PROTEIN"/>
    <property type="match status" value="1"/>
</dbReference>
<keyword evidence="2" id="KW-0732">Signal</keyword>
<keyword evidence="3" id="KW-0812">Transmembrane</keyword>
<keyword evidence="6" id="KW-1185">Reference proteome</keyword>
<evidence type="ECO:0000313" key="6">
    <source>
        <dbReference type="Proteomes" id="UP001153719"/>
    </source>
</evidence>
<evidence type="ECO:0000313" key="5">
    <source>
        <dbReference type="EMBL" id="CAD5988666.1"/>
    </source>
</evidence>
<dbReference type="KEGG" id="ppsu:NO713_05759"/>
<gene>
    <name evidence="5" type="primary">braC</name>
    <name evidence="5" type="ORF">NO713_05759</name>
</gene>
<accession>A0A9W4GAL7</accession>
<dbReference type="InterPro" id="IPR028081">
    <property type="entry name" value="Leu-bd"/>
</dbReference>
<protein>
    <submittedName>
        <fullName evidence="5">Leucine-, isoleucine-, valine-, threonine-, and alanine-binding protein</fullName>
    </submittedName>
</protein>
<keyword evidence="3" id="KW-0472">Membrane</keyword>